<reference evidence="1 2" key="1">
    <citation type="submission" date="2019-07" db="EMBL/GenBank/DDBJ databases">
        <title>De Novo Assembly of kiwifruit Actinidia rufa.</title>
        <authorList>
            <person name="Sugita-Konishi S."/>
            <person name="Sato K."/>
            <person name="Mori E."/>
            <person name="Abe Y."/>
            <person name="Kisaki G."/>
            <person name="Hamano K."/>
            <person name="Suezawa K."/>
            <person name="Otani M."/>
            <person name="Fukuda T."/>
            <person name="Manabe T."/>
            <person name="Gomi K."/>
            <person name="Tabuchi M."/>
            <person name="Akimitsu K."/>
            <person name="Kataoka I."/>
        </authorList>
    </citation>
    <scope>NUCLEOTIDE SEQUENCE [LARGE SCALE GENOMIC DNA]</scope>
    <source>
        <strain evidence="2">cv. Fuchu</strain>
    </source>
</reference>
<dbReference type="Proteomes" id="UP000585474">
    <property type="component" value="Unassembled WGS sequence"/>
</dbReference>
<evidence type="ECO:0000313" key="2">
    <source>
        <dbReference type="Proteomes" id="UP000585474"/>
    </source>
</evidence>
<protein>
    <submittedName>
        <fullName evidence="1">Uncharacterized protein</fullName>
    </submittedName>
</protein>
<evidence type="ECO:0000313" key="1">
    <source>
        <dbReference type="EMBL" id="GFZ04709.1"/>
    </source>
</evidence>
<accession>A0A7J0G1S2</accession>
<sequence length="78" mass="8660">MKSKSSLRAIVENLAVRFENMLSSPRVSIQQILHHDHTIPLANKLQAVESTLNKFTIVSANIKGDHTILREQVIGPSS</sequence>
<proteinExistence type="predicted"/>
<keyword evidence="2" id="KW-1185">Reference proteome</keyword>
<gene>
    <name evidence="1" type="ORF">Acr_17g0002810</name>
</gene>
<dbReference type="EMBL" id="BJWL01000017">
    <property type="protein sequence ID" value="GFZ04709.1"/>
    <property type="molecule type" value="Genomic_DNA"/>
</dbReference>
<comment type="caution">
    <text evidence="1">The sequence shown here is derived from an EMBL/GenBank/DDBJ whole genome shotgun (WGS) entry which is preliminary data.</text>
</comment>
<name>A0A7J0G1S2_9ERIC</name>
<organism evidence="1 2">
    <name type="scientific">Actinidia rufa</name>
    <dbReference type="NCBI Taxonomy" id="165716"/>
    <lineage>
        <taxon>Eukaryota</taxon>
        <taxon>Viridiplantae</taxon>
        <taxon>Streptophyta</taxon>
        <taxon>Embryophyta</taxon>
        <taxon>Tracheophyta</taxon>
        <taxon>Spermatophyta</taxon>
        <taxon>Magnoliopsida</taxon>
        <taxon>eudicotyledons</taxon>
        <taxon>Gunneridae</taxon>
        <taxon>Pentapetalae</taxon>
        <taxon>asterids</taxon>
        <taxon>Ericales</taxon>
        <taxon>Actinidiaceae</taxon>
        <taxon>Actinidia</taxon>
    </lineage>
</organism>
<dbReference type="AlphaFoldDB" id="A0A7J0G1S2"/>